<dbReference type="EMBL" id="AP019301">
    <property type="protein sequence ID" value="BBH03474.1"/>
    <property type="molecule type" value="Genomic_DNA"/>
</dbReference>
<gene>
    <name evidence="2" type="ORF">Prudu_014364</name>
</gene>
<dbReference type="PANTHER" id="PTHR35751:SF3">
    <property type="entry name" value="OS06G0530200 PROTEIN"/>
    <property type="match status" value="1"/>
</dbReference>
<reference evidence="2" key="1">
    <citation type="journal article" date="2019" name="Science">
        <title>Mutation of a bHLH transcription factor allowed almond domestication.</title>
        <authorList>
            <person name="Sanchez-Perez R."/>
            <person name="Pavan S."/>
            <person name="Mazzeo R."/>
            <person name="Moldovan C."/>
            <person name="Aiese Cigliano R."/>
            <person name="Del Cueto J."/>
            <person name="Ricciardi F."/>
            <person name="Lotti C."/>
            <person name="Ricciardi L."/>
            <person name="Dicenta F."/>
            <person name="Lopez-Marques R.L."/>
            <person name="Lindberg Moller B."/>
        </authorList>
    </citation>
    <scope>NUCLEOTIDE SEQUENCE</scope>
</reference>
<accession>A0A4Y1RGY9</accession>
<feature type="compositionally biased region" description="Basic residues" evidence="1">
    <location>
        <begin position="62"/>
        <end position="74"/>
    </location>
</feature>
<evidence type="ECO:0000256" key="1">
    <source>
        <dbReference type="SAM" id="MobiDB-lite"/>
    </source>
</evidence>
<feature type="non-terminal residue" evidence="2">
    <location>
        <position position="1"/>
    </location>
</feature>
<dbReference type="AlphaFoldDB" id="A0A4Y1RGY9"/>
<evidence type="ECO:0000313" key="2">
    <source>
        <dbReference type="EMBL" id="BBH03474.1"/>
    </source>
</evidence>
<dbReference type="PANTHER" id="PTHR35751">
    <property type="match status" value="1"/>
</dbReference>
<protein>
    <submittedName>
        <fullName evidence="2">Uncharacterized protein</fullName>
    </submittedName>
</protein>
<proteinExistence type="predicted"/>
<sequence length="134" mass="14888">DLKFILLLRFKRKILRVEILLFNLSQVSNTFIFLTKRVGGRLLRRKGKKKGREMGGAQAMKRIPRIKFPQRHPKPSGSESRIQAEPLAGDASHTFFSGSKASTTTTLGGKASLQPERTPVSKEEIEAILLGGCI</sequence>
<feature type="region of interest" description="Disordered" evidence="1">
    <location>
        <begin position="44"/>
        <end position="118"/>
    </location>
</feature>
<organism evidence="2">
    <name type="scientific">Prunus dulcis</name>
    <name type="common">Almond</name>
    <name type="synonym">Amygdalus dulcis</name>
    <dbReference type="NCBI Taxonomy" id="3755"/>
    <lineage>
        <taxon>Eukaryota</taxon>
        <taxon>Viridiplantae</taxon>
        <taxon>Streptophyta</taxon>
        <taxon>Embryophyta</taxon>
        <taxon>Tracheophyta</taxon>
        <taxon>Spermatophyta</taxon>
        <taxon>Magnoliopsida</taxon>
        <taxon>eudicotyledons</taxon>
        <taxon>Gunneridae</taxon>
        <taxon>Pentapetalae</taxon>
        <taxon>rosids</taxon>
        <taxon>fabids</taxon>
        <taxon>Rosales</taxon>
        <taxon>Rosaceae</taxon>
        <taxon>Amygdaloideae</taxon>
        <taxon>Amygdaleae</taxon>
        <taxon>Prunus</taxon>
    </lineage>
</organism>
<feature type="compositionally biased region" description="Polar residues" evidence="1">
    <location>
        <begin position="94"/>
        <end position="107"/>
    </location>
</feature>
<name>A0A4Y1RGY9_PRUDU</name>